<accession>A0A0S3AJM6</accession>
<keyword evidence="9" id="KW-1185">Reference proteome</keyword>
<dbReference type="STRING" id="44577.ATY38_08960"/>
<keyword evidence="7" id="KW-0969">Cilium</keyword>
<keyword evidence="7" id="KW-0966">Cell projection</keyword>
<dbReference type="InterPro" id="IPR025669">
    <property type="entry name" value="AAA_dom"/>
</dbReference>
<dbReference type="OrthoDB" id="5296586at2"/>
<evidence type="ECO:0000256" key="2">
    <source>
        <dbReference type="ARBA" id="ARBA00022840"/>
    </source>
</evidence>
<feature type="domain" description="AAA" evidence="4">
    <location>
        <begin position="26"/>
        <end position="184"/>
    </location>
</feature>
<dbReference type="GO" id="GO:0005829">
    <property type="term" value="C:cytosol"/>
    <property type="evidence" value="ECO:0007669"/>
    <property type="project" value="TreeGrafter"/>
</dbReference>
<evidence type="ECO:0000256" key="1">
    <source>
        <dbReference type="ARBA" id="ARBA00022741"/>
    </source>
</evidence>
<dbReference type="InterPro" id="IPR025501">
    <property type="entry name" value="MinD_FleN"/>
</dbReference>
<dbReference type="EMBL" id="FNLN01000020">
    <property type="protein sequence ID" value="SDU05470.1"/>
    <property type="molecule type" value="Genomic_DNA"/>
</dbReference>
<dbReference type="PANTHER" id="PTHR43384">
    <property type="entry name" value="SEPTUM SITE-DETERMINING PROTEIN MIND HOMOLOG, CHLOROPLASTIC-RELATED"/>
    <property type="match status" value="1"/>
</dbReference>
<feature type="binding site" evidence="3">
    <location>
        <begin position="34"/>
        <end position="41"/>
    </location>
    <ligand>
        <name>ATP</name>
        <dbReference type="ChEBI" id="CHEBI:30616"/>
    </ligand>
</feature>
<evidence type="ECO:0000313" key="9">
    <source>
        <dbReference type="Proteomes" id="UP000182882"/>
    </source>
</evidence>
<dbReference type="KEGG" id="nur:ATY38_08960"/>
<dbReference type="InterPro" id="IPR050625">
    <property type="entry name" value="ParA/MinD_ATPase"/>
</dbReference>
<keyword evidence="1 3" id="KW-0547">Nucleotide-binding</keyword>
<dbReference type="GO" id="GO:0016887">
    <property type="term" value="F:ATP hydrolysis activity"/>
    <property type="evidence" value="ECO:0007669"/>
    <property type="project" value="TreeGrafter"/>
</dbReference>
<gene>
    <name evidence="5" type="ORF">SAMN05216406_12039</name>
    <name evidence="6" type="ORF">SAMN05421510_103121</name>
    <name evidence="7" type="ORF">SAMN06297164_3231</name>
</gene>
<dbReference type="EMBL" id="OCMU01000002">
    <property type="protein sequence ID" value="SOD21147.1"/>
    <property type="molecule type" value="Genomic_DNA"/>
</dbReference>
<dbReference type="Gene3D" id="3.40.50.300">
    <property type="entry name" value="P-loop containing nucleotide triphosphate hydrolases"/>
    <property type="match status" value="1"/>
</dbReference>
<evidence type="ECO:0000313" key="6">
    <source>
        <dbReference type="EMBL" id="SEQ24928.1"/>
    </source>
</evidence>
<keyword evidence="7" id="KW-0282">Flagellum</keyword>
<keyword evidence="2 3" id="KW-0067">ATP-binding</keyword>
<proteinExistence type="predicted"/>
<dbReference type="GO" id="GO:0051782">
    <property type="term" value="P:negative regulation of cell division"/>
    <property type="evidence" value="ECO:0007669"/>
    <property type="project" value="TreeGrafter"/>
</dbReference>
<dbReference type="Proteomes" id="UP000181998">
    <property type="component" value="Unassembled WGS sequence"/>
</dbReference>
<evidence type="ECO:0000313" key="5">
    <source>
        <dbReference type="EMBL" id="SDU05470.1"/>
    </source>
</evidence>
<evidence type="ECO:0000313" key="7">
    <source>
        <dbReference type="EMBL" id="SOD21147.1"/>
    </source>
</evidence>
<dbReference type="Proteomes" id="UP000182882">
    <property type="component" value="Unassembled WGS sequence"/>
</dbReference>
<dbReference type="AlphaFoldDB" id="A0A0S3AJM6"/>
<evidence type="ECO:0000259" key="4">
    <source>
        <dbReference type="Pfam" id="PF13614"/>
    </source>
</evidence>
<dbReference type="GO" id="GO:0009898">
    <property type="term" value="C:cytoplasmic side of plasma membrane"/>
    <property type="evidence" value="ECO:0007669"/>
    <property type="project" value="TreeGrafter"/>
</dbReference>
<reference evidence="7 10" key="3">
    <citation type="submission" date="2017-09" db="EMBL/GenBank/DDBJ databases">
        <authorList>
            <person name="Ehlers B."/>
            <person name="Leendertz F.H."/>
        </authorList>
    </citation>
    <scope>NUCLEOTIDE SEQUENCE [LARGE SCALE GENOMIC DNA]</scope>
    <source>
        <strain evidence="7 10">Nm42</strain>
    </source>
</reference>
<sequence length="298" mass="33116">MTKLMLHDQAMGLRKLPSFQAPDSARVFTIAGGKPRVGKTSIVVNLAVALARKGRRVLLIDENPCHNNICTSLGLQSRFDLLHVIYKDKKLNQVLLQGPENIAILSAMRGIHALNKLNPLEQDWLVRSFSELTHSVDIVLIDTAIAGTTHVLPLSLASEQVMMVISGSAASLTGAYVLIKIMSQEYTRRHFLILVNKVGSEAESFAIYQNFYRVARQYLSVTLEYAGYIPNDEKLRSSTQLCKPVLEVYPSSQAAICFGQVVQNILRSSCPDKYHGGIDNFIQRLIQTSHLSMANFMV</sequence>
<evidence type="ECO:0000313" key="10">
    <source>
        <dbReference type="Proteomes" id="UP000219335"/>
    </source>
</evidence>
<dbReference type="InterPro" id="IPR027417">
    <property type="entry name" value="P-loop_NTPase"/>
</dbReference>
<reference evidence="5 8" key="2">
    <citation type="submission" date="2016-10" db="EMBL/GenBank/DDBJ databases">
        <authorList>
            <person name="de Groot N.N."/>
        </authorList>
    </citation>
    <scope>NUCLEOTIDE SEQUENCE [LARGE SCALE GENOMIC DNA]</scope>
    <source>
        <strain evidence="5">Nm10</strain>
        <strain evidence="6 8">Nm9</strain>
    </source>
</reference>
<reference evidence="9" key="1">
    <citation type="submission" date="2016-10" db="EMBL/GenBank/DDBJ databases">
        <authorList>
            <person name="Varghese N."/>
            <person name="Submissions S."/>
        </authorList>
    </citation>
    <scope>NUCLEOTIDE SEQUENCE [LARGE SCALE GENOMIC DNA]</scope>
    <source>
        <strain evidence="9">Nm10</strain>
    </source>
</reference>
<organism evidence="7 10">
    <name type="scientific">Nitrosomonas ureae</name>
    <dbReference type="NCBI Taxonomy" id="44577"/>
    <lineage>
        <taxon>Bacteria</taxon>
        <taxon>Pseudomonadati</taxon>
        <taxon>Pseudomonadota</taxon>
        <taxon>Betaproteobacteria</taxon>
        <taxon>Nitrosomonadales</taxon>
        <taxon>Nitrosomonadaceae</taxon>
        <taxon>Nitrosomonas</taxon>
    </lineage>
</organism>
<dbReference type="PANTHER" id="PTHR43384:SF4">
    <property type="entry name" value="CELLULOSE BIOSYNTHESIS PROTEIN BCSQ-RELATED"/>
    <property type="match status" value="1"/>
</dbReference>
<protein>
    <submittedName>
        <fullName evidence="7">Flagellar biosynthesis protein FlhG</fullName>
    </submittedName>
</protein>
<dbReference type="SUPFAM" id="SSF52540">
    <property type="entry name" value="P-loop containing nucleoside triphosphate hydrolases"/>
    <property type="match status" value="1"/>
</dbReference>
<dbReference type="PIRSF" id="PIRSF003092">
    <property type="entry name" value="MinD"/>
    <property type="match status" value="1"/>
</dbReference>
<dbReference type="EMBL" id="FOFX01000031">
    <property type="protein sequence ID" value="SEQ24928.1"/>
    <property type="molecule type" value="Genomic_DNA"/>
</dbReference>
<evidence type="ECO:0000313" key="8">
    <source>
        <dbReference type="Proteomes" id="UP000181998"/>
    </source>
</evidence>
<dbReference type="RefSeq" id="WP_062559007.1">
    <property type="nucleotide sequence ID" value="NZ_CP013341.1"/>
</dbReference>
<evidence type="ECO:0000256" key="3">
    <source>
        <dbReference type="PIRSR" id="PIRSR003092-1"/>
    </source>
</evidence>
<name>A0A0S3AJM6_9PROT</name>
<dbReference type="Proteomes" id="UP000219335">
    <property type="component" value="Unassembled WGS sequence"/>
</dbReference>
<dbReference type="Pfam" id="PF13614">
    <property type="entry name" value="AAA_31"/>
    <property type="match status" value="1"/>
</dbReference>
<dbReference type="GO" id="GO:0005524">
    <property type="term" value="F:ATP binding"/>
    <property type="evidence" value="ECO:0007669"/>
    <property type="project" value="UniProtKB-KW"/>
</dbReference>